<evidence type="ECO:0000256" key="1">
    <source>
        <dbReference type="SAM" id="MobiDB-lite"/>
    </source>
</evidence>
<comment type="caution">
    <text evidence="2">The sequence shown here is derived from an EMBL/GenBank/DDBJ whole genome shotgun (WGS) entry which is preliminary data.</text>
</comment>
<reference evidence="3" key="1">
    <citation type="journal article" date="2019" name="Int. J. Syst. Evol. Microbiol.">
        <title>The Global Catalogue of Microorganisms (GCM) 10K type strain sequencing project: providing services to taxonomists for standard genome sequencing and annotation.</title>
        <authorList>
            <consortium name="The Broad Institute Genomics Platform"/>
            <consortium name="The Broad Institute Genome Sequencing Center for Infectious Disease"/>
            <person name="Wu L."/>
            <person name="Ma J."/>
        </authorList>
    </citation>
    <scope>NUCLEOTIDE SEQUENCE [LARGE SCALE GENOMIC DNA]</scope>
    <source>
        <strain evidence="3">CCM 7043</strain>
    </source>
</reference>
<evidence type="ECO:0000313" key="3">
    <source>
        <dbReference type="Proteomes" id="UP001597114"/>
    </source>
</evidence>
<name>A0ABW4EM62_9PSEU</name>
<feature type="compositionally biased region" description="Basic residues" evidence="1">
    <location>
        <begin position="135"/>
        <end position="147"/>
    </location>
</feature>
<dbReference type="EMBL" id="JBHUCO010000001">
    <property type="protein sequence ID" value="MFD1516012.1"/>
    <property type="molecule type" value="Genomic_DNA"/>
</dbReference>
<feature type="region of interest" description="Disordered" evidence="1">
    <location>
        <begin position="101"/>
        <end position="181"/>
    </location>
</feature>
<dbReference type="RefSeq" id="WP_344724754.1">
    <property type="nucleotide sequence ID" value="NZ_BAAAUS010000027.1"/>
</dbReference>
<gene>
    <name evidence="2" type="ORF">ACFSJD_00850</name>
</gene>
<feature type="compositionally biased region" description="Basic and acidic residues" evidence="1">
    <location>
        <begin position="101"/>
        <end position="111"/>
    </location>
</feature>
<evidence type="ECO:0000313" key="2">
    <source>
        <dbReference type="EMBL" id="MFD1516012.1"/>
    </source>
</evidence>
<dbReference type="Proteomes" id="UP001597114">
    <property type="component" value="Unassembled WGS sequence"/>
</dbReference>
<protein>
    <submittedName>
        <fullName evidence="2">Uncharacterized protein</fullName>
    </submittedName>
</protein>
<keyword evidence="3" id="KW-1185">Reference proteome</keyword>
<accession>A0ABW4EM62</accession>
<sequence length="398" mass="41180">MDLTARLLRFAAARPHALVVPAVGGTAQRLAVEAELARRGWPVAMGPADTDVLVVAGVPGPELAAVVELLWQQVPAPRARADVATASAAAPALDRAADDLADAARQRREPARPSSPAHQGAPARASTEHSEHHPGSHRHAGHDHGGHRTGGGQPDAHQHGGHQHGGGMRMPGGLPMADVGPDRDGLMLDRLRVPLGPVLPDWPAGLVVEVVLQGDVVQEASARILDPPAHGQPAPPSFWSDADSSADHARRRTARHLDALARLLGTAGWADPAAKARHLRDELLAGAPAESLRPRTDALVGTVRRSRMLRRMLRGVGAGAGDVTALLAARLAALQTAPAVENPAHAGADPGSTDAPTSDELAELLVGAELAAARLIVAAVDPDTDRISVTRAGRAPHG</sequence>
<proteinExistence type="predicted"/>
<organism evidence="2 3">
    <name type="scientific">Pseudonocardia yunnanensis</name>
    <dbReference type="NCBI Taxonomy" id="58107"/>
    <lineage>
        <taxon>Bacteria</taxon>
        <taxon>Bacillati</taxon>
        <taxon>Actinomycetota</taxon>
        <taxon>Actinomycetes</taxon>
        <taxon>Pseudonocardiales</taxon>
        <taxon>Pseudonocardiaceae</taxon>
        <taxon>Pseudonocardia</taxon>
    </lineage>
</organism>